<feature type="compositionally biased region" description="Basic and acidic residues" evidence="3">
    <location>
        <begin position="795"/>
        <end position="812"/>
    </location>
</feature>
<proteinExistence type="predicted"/>
<protein>
    <submittedName>
        <fullName evidence="5">BQ5605_C019g09032 protein</fullName>
    </submittedName>
</protein>
<gene>
    <name evidence="5" type="primary">BQ5605_C019g09032</name>
    <name evidence="5" type="ORF">BQ5605_C019G09032</name>
</gene>
<reference evidence="5 6" key="1">
    <citation type="submission" date="2016-11" db="EMBL/GenBank/DDBJ databases">
        <authorList>
            <person name="Jaros S."/>
            <person name="Januszkiewicz K."/>
            <person name="Wedrychowicz H."/>
        </authorList>
    </citation>
    <scope>NUCLEOTIDE SEQUENCE [LARGE SCALE GENOMIC DNA]</scope>
</reference>
<dbReference type="GO" id="GO:0000981">
    <property type="term" value="F:DNA-binding transcription factor activity, RNA polymerase II-specific"/>
    <property type="evidence" value="ECO:0007669"/>
    <property type="project" value="InterPro"/>
</dbReference>
<dbReference type="GO" id="GO:0005634">
    <property type="term" value="C:nucleus"/>
    <property type="evidence" value="ECO:0007669"/>
    <property type="project" value="UniProtKB-SubCell"/>
</dbReference>
<dbReference type="EMBL" id="FQNC01000019">
    <property type="protein sequence ID" value="SGY24293.1"/>
    <property type="molecule type" value="Genomic_DNA"/>
</dbReference>
<evidence type="ECO:0000256" key="3">
    <source>
        <dbReference type="SAM" id="MobiDB-lite"/>
    </source>
</evidence>
<dbReference type="PROSITE" id="PS50048">
    <property type="entry name" value="ZN2_CY6_FUNGAL_2"/>
    <property type="match status" value="1"/>
</dbReference>
<dbReference type="InterPro" id="IPR001138">
    <property type="entry name" value="Zn2Cys6_DnaBD"/>
</dbReference>
<dbReference type="SMART" id="SM00066">
    <property type="entry name" value="GAL4"/>
    <property type="match status" value="1"/>
</dbReference>
<keyword evidence="2" id="KW-0539">Nucleus</keyword>
<comment type="subcellular location">
    <subcellularLocation>
        <location evidence="1">Nucleus</location>
    </subcellularLocation>
</comment>
<feature type="compositionally biased region" description="Low complexity" evidence="3">
    <location>
        <begin position="816"/>
        <end position="830"/>
    </location>
</feature>
<evidence type="ECO:0000256" key="2">
    <source>
        <dbReference type="ARBA" id="ARBA00023242"/>
    </source>
</evidence>
<evidence type="ECO:0000259" key="4">
    <source>
        <dbReference type="PROSITE" id="PS50048"/>
    </source>
</evidence>
<dbReference type="SUPFAM" id="SSF57701">
    <property type="entry name" value="Zn2/Cys6 DNA-binding domain"/>
    <property type="match status" value="1"/>
</dbReference>
<organism evidence="5 6">
    <name type="scientific">Microbotryum silenes-dioicae</name>
    <dbReference type="NCBI Taxonomy" id="796604"/>
    <lineage>
        <taxon>Eukaryota</taxon>
        <taxon>Fungi</taxon>
        <taxon>Dikarya</taxon>
        <taxon>Basidiomycota</taxon>
        <taxon>Pucciniomycotina</taxon>
        <taxon>Microbotryomycetes</taxon>
        <taxon>Microbotryales</taxon>
        <taxon>Microbotryaceae</taxon>
        <taxon>Microbotryum</taxon>
    </lineage>
</organism>
<dbReference type="InterPro" id="IPR050613">
    <property type="entry name" value="Sec_Metabolite_Reg"/>
</dbReference>
<evidence type="ECO:0000313" key="5">
    <source>
        <dbReference type="EMBL" id="SGY24293.1"/>
    </source>
</evidence>
<evidence type="ECO:0000256" key="1">
    <source>
        <dbReference type="ARBA" id="ARBA00004123"/>
    </source>
</evidence>
<dbReference type="InterPro" id="IPR036864">
    <property type="entry name" value="Zn2-C6_fun-type_DNA-bd_sf"/>
</dbReference>
<dbReference type="Proteomes" id="UP000249464">
    <property type="component" value="Unassembled WGS sequence"/>
</dbReference>
<feature type="compositionally biased region" description="Polar residues" evidence="3">
    <location>
        <begin position="1"/>
        <end position="12"/>
    </location>
</feature>
<feature type="domain" description="Zn(2)-C6 fungal-type" evidence="4">
    <location>
        <begin position="100"/>
        <end position="131"/>
    </location>
</feature>
<dbReference type="CDD" id="cd00067">
    <property type="entry name" value="GAL4"/>
    <property type="match status" value="1"/>
</dbReference>
<keyword evidence="6" id="KW-1185">Reference proteome</keyword>
<dbReference type="GO" id="GO:0008270">
    <property type="term" value="F:zinc ion binding"/>
    <property type="evidence" value="ECO:0007669"/>
    <property type="project" value="InterPro"/>
</dbReference>
<dbReference type="PANTHER" id="PTHR31001">
    <property type="entry name" value="UNCHARACTERIZED TRANSCRIPTIONAL REGULATORY PROTEIN"/>
    <property type="match status" value="1"/>
</dbReference>
<feature type="compositionally biased region" description="Basic residues" evidence="3">
    <location>
        <begin position="87"/>
        <end position="96"/>
    </location>
</feature>
<accession>A0A2X0NZR7</accession>
<feature type="compositionally biased region" description="Polar residues" evidence="3">
    <location>
        <begin position="64"/>
        <end position="75"/>
    </location>
</feature>
<feature type="region of interest" description="Disordered" evidence="3">
    <location>
        <begin position="795"/>
        <end position="838"/>
    </location>
</feature>
<dbReference type="Gene3D" id="4.10.240.10">
    <property type="entry name" value="Zn(2)-C6 fungal-type DNA-binding domain"/>
    <property type="match status" value="1"/>
</dbReference>
<sequence length="928" mass="103018">MSSNASPASTTAGERASGRGAKRVSAAAALVKAREQTIDTNTNTSDDSDDDDDDDDGHDHDNSAGPSAQATHNSIGNGGTGVGAKKPDRKKRKRNRQALSCSECQRRKIKCDRHIPCEACIKRGEADTCQWEEKKIVVPPQPFALASEHDALKARVAELEAYIYKRRSSPKPNVPLPTPAPLVAMQVSAVEPPRGPHHPVVAGSLTSKRDAATEDAALVLTSTSKQSLLIVAFVLIFELDVTSTAGFRAPEAIIRPGHAIPLLLSRATESLLVPLAEGARRTMLDLIWRTVPSSKHLVDWLVHNYFANYDWSWHLHHIPLFQAEYESFQSLCQQGRRDEIDPLWLAVFFQTLCLSVHFLEEPVTSPTVTISKQDLMTLPQKYFEAAEAMLQVAEWKVIPRYRTLQTISLFSPYLLWMGNPSSVLDSTCYLPSVSLTCVWSDRTGERLRTYVQAGVRMARSLGLHKLGEDPTTMPVEDPGLPSGAHTLRREMALRLLRNLLFVEWVSTNKLPPEMTPNLIDSALPGNFEDVDLLREGIVQPRPYYDATDVSYDLIKWRIALVQRAFNDIVHGEGPLSYSSVLDLDRSYREIIDSFPTRYLPSYVAPFGEPLTTLWSRSMALQTINSRLVRLHRPFMYRGYTDFKYRISTDNAIVGARTVLMCQQSLDRAPPVKGAFQPLAVQMAVTVLFLAIWQDFTRTVVEGEDYRFIQGVVGYFERLRTSREASIRHVATQTHSVITRLSQEVEQRRSAAEFRVAAGGHWDDLGTVESFGQLLERLGAPKEMIAAMGLSNPRDAADHIFSDRPHDWSRNVKLEPGTSSRGDRTSSTNNTPMGSTTPISVNAVATSSAPASSLLVQHKNGTGVNSWDGEVPSAILSDSANEQLATSWSPTDLALNFDLQGLMVPEYADVAFGFDAFTTQDLFPLDNYQ</sequence>
<dbReference type="CDD" id="cd12148">
    <property type="entry name" value="fungal_TF_MHR"/>
    <property type="match status" value="1"/>
</dbReference>
<dbReference type="Pfam" id="PF00172">
    <property type="entry name" value="Zn_clus"/>
    <property type="match status" value="1"/>
</dbReference>
<feature type="region of interest" description="Disordered" evidence="3">
    <location>
        <begin position="1"/>
        <end position="99"/>
    </location>
</feature>
<feature type="compositionally biased region" description="Acidic residues" evidence="3">
    <location>
        <begin position="46"/>
        <end position="56"/>
    </location>
</feature>
<dbReference type="STRING" id="796604.A0A2X0NZR7"/>
<dbReference type="AlphaFoldDB" id="A0A2X0NZR7"/>
<evidence type="ECO:0000313" key="6">
    <source>
        <dbReference type="Proteomes" id="UP000249464"/>
    </source>
</evidence>
<name>A0A2X0NZR7_9BASI</name>
<dbReference type="PANTHER" id="PTHR31001:SF90">
    <property type="entry name" value="CENTROMERE DNA-BINDING PROTEIN COMPLEX CBF3 SUBUNIT B"/>
    <property type="match status" value="1"/>
</dbReference>